<comment type="function">
    <text evidence="6">An essential GTPase that binds both GDP and GTP, with rapid nucleotide exchange. Plays a role in 16S rRNA processing and 30S ribosomal subunit biogenesis and possibly also in cell cycle regulation and energy metabolism.</text>
</comment>
<evidence type="ECO:0000256" key="7">
    <source>
        <dbReference type="PROSITE-ProRule" id="PRU01050"/>
    </source>
</evidence>
<dbReference type="InterPro" id="IPR006073">
    <property type="entry name" value="GTP-bd"/>
</dbReference>
<feature type="binding site" evidence="6">
    <location>
        <begin position="61"/>
        <end position="65"/>
    </location>
    <ligand>
        <name>GTP</name>
        <dbReference type="ChEBI" id="CHEBI:37565"/>
    </ligand>
</feature>
<dbReference type="Gene3D" id="3.40.50.300">
    <property type="entry name" value="P-loop containing nucleotide triphosphate hydrolases"/>
    <property type="match status" value="1"/>
</dbReference>
<feature type="region of interest" description="G5" evidence="7">
    <location>
        <begin position="159"/>
        <end position="161"/>
    </location>
</feature>
<keyword evidence="6" id="KW-0963">Cytoplasm</keyword>
<gene>
    <name evidence="6" type="primary">era</name>
    <name evidence="11" type="ORF">C3Y92_19870</name>
</gene>
<evidence type="ECO:0000256" key="1">
    <source>
        <dbReference type="ARBA" id="ARBA00007921"/>
    </source>
</evidence>
<dbReference type="Proteomes" id="UP000293296">
    <property type="component" value="Chromosome"/>
</dbReference>
<dbReference type="AlphaFoldDB" id="A0A4P6HPZ0"/>
<dbReference type="GO" id="GO:0003924">
    <property type="term" value="F:GTPase activity"/>
    <property type="evidence" value="ECO:0007669"/>
    <property type="project" value="UniProtKB-UniRule"/>
</dbReference>
<feature type="region of interest" description="G1" evidence="7">
    <location>
        <begin position="14"/>
        <end position="21"/>
    </location>
</feature>
<comment type="subunit">
    <text evidence="6">Monomer.</text>
</comment>
<feature type="binding site" evidence="6">
    <location>
        <begin position="14"/>
        <end position="21"/>
    </location>
    <ligand>
        <name>GTP</name>
        <dbReference type="ChEBI" id="CHEBI:37565"/>
    </ligand>
</feature>
<sequence>MENVSRFGHVVMLGPTNAGKSTLLNRLIGQKISIVSPKPQTTRNSISGIITQGDLQAVFLDTPGLHRQKRGIAPLLLRSAYAALGQADVVLLILDAAQYARRLDGLAPDLRPIVKAVGDGRLPVLIALNKADVVREKARLLPVLAAVSEALPAAEIFPISALTGLGVDDLLTALLSRLPQGAHQFDPDEVSTAPVRFLAAEIVREKLFLALGEELPYSTAVTIEDWDEQSKPGLTKIRAAIHVARESHKPMVIGKGGERLKDVGQKARADIEEMLGGQVFLELWVKVRPDWTDDRAFLRDLGLGQ</sequence>
<accession>A0A4P6HPZ0</accession>
<evidence type="ECO:0000313" key="11">
    <source>
        <dbReference type="EMBL" id="QAZ69373.1"/>
    </source>
</evidence>
<keyword evidence="6" id="KW-0472">Membrane</keyword>
<dbReference type="PROSITE" id="PS51713">
    <property type="entry name" value="G_ERA"/>
    <property type="match status" value="1"/>
</dbReference>
<dbReference type="NCBIfam" id="TIGR00436">
    <property type="entry name" value="era"/>
    <property type="match status" value="1"/>
</dbReference>
<dbReference type="InterPro" id="IPR009019">
    <property type="entry name" value="KH_sf_prok-type"/>
</dbReference>
<dbReference type="CDD" id="cd04163">
    <property type="entry name" value="Era"/>
    <property type="match status" value="1"/>
</dbReference>
<keyword evidence="4 6" id="KW-0694">RNA-binding</keyword>
<keyword evidence="6" id="KW-1003">Cell membrane</keyword>
<dbReference type="InterPro" id="IPR030388">
    <property type="entry name" value="G_ERA_dom"/>
</dbReference>
<dbReference type="GO" id="GO:0005525">
    <property type="term" value="F:GTP binding"/>
    <property type="evidence" value="ECO:0007669"/>
    <property type="project" value="UniProtKB-UniRule"/>
</dbReference>
<keyword evidence="12" id="KW-1185">Reference proteome</keyword>
<dbReference type="InterPro" id="IPR004044">
    <property type="entry name" value="KH_dom_type_2"/>
</dbReference>
<dbReference type="PROSITE" id="PS50823">
    <property type="entry name" value="KH_TYPE_2"/>
    <property type="match status" value="1"/>
</dbReference>
<evidence type="ECO:0000259" key="9">
    <source>
        <dbReference type="PROSITE" id="PS50823"/>
    </source>
</evidence>
<feature type="domain" description="Era-type G" evidence="10">
    <location>
        <begin position="6"/>
        <end position="180"/>
    </location>
</feature>
<dbReference type="KEGG" id="dcb:C3Y92_19870"/>
<feature type="region of interest" description="G4" evidence="7">
    <location>
        <begin position="129"/>
        <end position="132"/>
    </location>
</feature>
<comment type="similarity">
    <text evidence="1 6 7 8">Belongs to the TRAFAC class TrmE-Era-EngA-EngB-Septin-like GTPase superfamily. Era GTPase family.</text>
</comment>
<dbReference type="OrthoDB" id="9805918at2"/>
<dbReference type="RefSeq" id="WP_129355698.1">
    <property type="nucleotide sequence ID" value="NZ_CP026538.1"/>
</dbReference>
<evidence type="ECO:0000256" key="2">
    <source>
        <dbReference type="ARBA" id="ARBA00020484"/>
    </source>
</evidence>
<protein>
    <recommendedName>
        <fullName evidence="2 6">GTPase Era</fullName>
    </recommendedName>
</protein>
<comment type="subcellular location">
    <subcellularLocation>
        <location evidence="6">Cytoplasm</location>
    </subcellularLocation>
    <subcellularLocation>
        <location evidence="6">Cell membrane</location>
        <topology evidence="6">Peripheral membrane protein</topology>
    </subcellularLocation>
</comment>
<evidence type="ECO:0000259" key="10">
    <source>
        <dbReference type="PROSITE" id="PS51713"/>
    </source>
</evidence>
<keyword evidence="3 6" id="KW-0547">Nucleotide-binding</keyword>
<dbReference type="InterPro" id="IPR005225">
    <property type="entry name" value="Small_GTP-bd"/>
</dbReference>
<organism evidence="11 12">
    <name type="scientific">Solidesulfovibrio carbinolicus</name>
    <dbReference type="NCBI Taxonomy" id="296842"/>
    <lineage>
        <taxon>Bacteria</taxon>
        <taxon>Pseudomonadati</taxon>
        <taxon>Thermodesulfobacteriota</taxon>
        <taxon>Desulfovibrionia</taxon>
        <taxon>Desulfovibrionales</taxon>
        <taxon>Desulfovibrionaceae</taxon>
        <taxon>Solidesulfovibrio</taxon>
    </lineage>
</organism>
<dbReference type="GO" id="GO:0005886">
    <property type="term" value="C:plasma membrane"/>
    <property type="evidence" value="ECO:0007669"/>
    <property type="project" value="UniProtKB-SubCell"/>
</dbReference>
<dbReference type="GO" id="GO:0043024">
    <property type="term" value="F:ribosomal small subunit binding"/>
    <property type="evidence" value="ECO:0007669"/>
    <property type="project" value="TreeGrafter"/>
</dbReference>
<keyword evidence="6" id="KW-0690">Ribosome biogenesis</keyword>
<name>A0A4P6HPZ0_9BACT</name>
<dbReference type="SUPFAM" id="SSF54814">
    <property type="entry name" value="Prokaryotic type KH domain (KH-domain type II)"/>
    <property type="match status" value="1"/>
</dbReference>
<feature type="region of interest" description="G3" evidence="7">
    <location>
        <begin position="61"/>
        <end position="64"/>
    </location>
</feature>
<dbReference type="SUPFAM" id="SSF52540">
    <property type="entry name" value="P-loop containing nucleoside triphosphate hydrolases"/>
    <property type="match status" value="1"/>
</dbReference>
<dbReference type="GO" id="GO:0000028">
    <property type="term" value="P:ribosomal small subunit assembly"/>
    <property type="evidence" value="ECO:0007669"/>
    <property type="project" value="TreeGrafter"/>
</dbReference>
<proteinExistence type="inferred from homology"/>
<evidence type="ECO:0000256" key="6">
    <source>
        <dbReference type="HAMAP-Rule" id="MF_00367"/>
    </source>
</evidence>
<dbReference type="PANTHER" id="PTHR42698">
    <property type="entry name" value="GTPASE ERA"/>
    <property type="match status" value="1"/>
</dbReference>
<dbReference type="InterPro" id="IPR005662">
    <property type="entry name" value="GTPase_Era-like"/>
</dbReference>
<dbReference type="InterPro" id="IPR015946">
    <property type="entry name" value="KH_dom-like_a/b"/>
</dbReference>
<evidence type="ECO:0000256" key="3">
    <source>
        <dbReference type="ARBA" id="ARBA00022741"/>
    </source>
</evidence>
<dbReference type="CDD" id="cd22534">
    <property type="entry name" value="KH-II_Era"/>
    <property type="match status" value="1"/>
</dbReference>
<dbReference type="NCBIfam" id="NF000908">
    <property type="entry name" value="PRK00089.1"/>
    <property type="match status" value="1"/>
</dbReference>
<dbReference type="Pfam" id="PF07650">
    <property type="entry name" value="KH_2"/>
    <property type="match status" value="1"/>
</dbReference>
<evidence type="ECO:0000313" key="12">
    <source>
        <dbReference type="Proteomes" id="UP000293296"/>
    </source>
</evidence>
<feature type="binding site" evidence="6">
    <location>
        <begin position="129"/>
        <end position="132"/>
    </location>
    <ligand>
        <name>GTP</name>
        <dbReference type="ChEBI" id="CHEBI:37565"/>
    </ligand>
</feature>
<keyword evidence="6" id="KW-0699">rRNA-binding</keyword>
<dbReference type="Gene3D" id="3.30.300.20">
    <property type="match status" value="1"/>
</dbReference>
<evidence type="ECO:0000256" key="8">
    <source>
        <dbReference type="RuleBase" id="RU003761"/>
    </source>
</evidence>
<dbReference type="GO" id="GO:0005737">
    <property type="term" value="C:cytoplasm"/>
    <property type="evidence" value="ECO:0007669"/>
    <property type="project" value="UniProtKB-SubCell"/>
</dbReference>
<evidence type="ECO:0000256" key="5">
    <source>
        <dbReference type="ARBA" id="ARBA00023134"/>
    </source>
</evidence>
<evidence type="ECO:0000256" key="4">
    <source>
        <dbReference type="ARBA" id="ARBA00022884"/>
    </source>
</evidence>
<dbReference type="EMBL" id="CP026538">
    <property type="protein sequence ID" value="QAZ69373.1"/>
    <property type="molecule type" value="Genomic_DNA"/>
</dbReference>
<dbReference type="PANTHER" id="PTHR42698:SF1">
    <property type="entry name" value="GTPASE ERA, MITOCHONDRIAL"/>
    <property type="match status" value="1"/>
</dbReference>
<dbReference type="GO" id="GO:0070181">
    <property type="term" value="F:small ribosomal subunit rRNA binding"/>
    <property type="evidence" value="ECO:0007669"/>
    <property type="project" value="UniProtKB-UniRule"/>
</dbReference>
<dbReference type="InterPro" id="IPR027417">
    <property type="entry name" value="P-loop_NTPase"/>
</dbReference>
<feature type="region of interest" description="G2" evidence="7">
    <location>
        <begin position="40"/>
        <end position="44"/>
    </location>
</feature>
<dbReference type="HAMAP" id="MF_00367">
    <property type="entry name" value="GTPase_Era"/>
    <property type="match status" value="1"/>
</dbReference>
<feature type="domain" description="KH type-2" evidence="9">
    <location>
        <begin position="211"/>
        <end position="289"/>
    </location>
</feature>
<dbReference type="NCBIfam" id="TIGR00231">
    <property type="entry name" value="small_GTP"/>
    <property type="match status" value="1"/>
</dbReference>
<reference evidence="11 12" key="1">
    <citation type="submission" date="2018-02" db="EMBL/GenBank/DDBJ databases">
        <title>Genome sequence of Desulfovibrio carbinolicus DSM 3852.</title>
        <authorList>
            <person name="Wilbanks E."/>
            <person name="Skennerton C.T."/>
            <person name="Orphan V.J."/>
        </authorList>
    </citation>
    <scope>NUCLEOTIDE SEQUENCE [LARGE SCALE GENOMIC DNA]</scope>
    <source>
        <strain evidence="11 12">DSM 3852</strain>
    </source>
</reference>
<keyword evidence="5 6" id="KW-0342">GTP-binding</keyword>
<dbReference type="Pfam" id="PF01926">
    <property type="entry name" value="MMR_HSR1"/>
    <property type="match status" value="1"/>
</dbReference>